<protein>
    <submittedName>
        <fullName evidence="2">Uncharacterized protein</fullName>
    </submittedName>
</protein>
<evidence type="ECO:0000313" key="2">
    <source>
        <dbReference type="EMBL" id="KAF2689855.1"/>
    </source>
</evidence>
<organism evidence="2 3">
    <name type="scientific">Lentithecium fluviatile CBS 122367</name>
    <dbReference type="NCBI Taxonomy" id="1168545"/>
    <lineage>
        <taxon>Eukaryota</taxon>
        <taxon>Fungi</taxon>
        <taxon>Dikarya</taxon>
        <taxon>Ascomycota</taxon>
        <taxon>Pezizomycotina</taxon>
        <taxon>Dothideomycetes</taxon>
        <taxon>Pleosporomycetidae</taxon>
        <taxon>Pleosporales</taxon>
        <taxon>Massarineae</taxon>
        <taxon>Lentitheciaceae</taxon>
        <taxon>Lentithecium</taxon>
    </lineage>
</organism>
<gene>
    <name evidence="2" type="ORF">K458DRAFT_483420</name>
</gene>
<feature type="chain" id="PRO_5026123214" evidence="1">
    <location>
        <begin position="22"/>
        <end position="275"/>
    </location>
</feature>
<evidence type="ECO:0000256" key="1">
    <source>
        <dbReference type="SAM" id="SignalP"/>
    </source>
</evidence>
<feature type="signal peptide" evidence="1">
    <location>
        <begin position="1"/>
        <end position="21"/>
    </location>
</feature>
<dbReference type="AlphaFoldDB" id="A0A6G1JI55"/>
<reference evidence="2" key="1">
    <citation type="journal article" date="2020" name="Stud. Mycol.">
        <title>101 Dothideomycetes genomes: a test case for predicting lifestyles and emergence of pathogens.</title>
        <authorList>
            <person name="Haridas S."/>
            <person name="Albert R."/>
            <person name="Binder M."/>
            <person name="Bloem J."/>
            <person name="Labutti K."/>
            <person name="Salamov A."/>
            <person name="Andreopoulos B."/>
            <person name="Baker S."/>
            <person name="Barry K."/>
            <person name="Bills G."/>
            <person name="Bluhm B."/>
            <person name="Cannon C."/>
            <person name="Castanera R."/>
            <person name="Culley D."/>
            <person name="Daum C."/>
            <person name="Ezra D."/>
            <person name="Gonzalez J."/>
            <person name="Henrissat B."/>
            <person name="Kuo A."/>
            <person name="Liang C."/>
            <person name="Lipzen A."/>
            <person name="Lutzoni F."/>
            <person name="Magnuson J."/>
            <person name="Mondo S."/>
            <person name="Nolan M."/>
            <person name="Ohm R."/>
            <person name="Pangilinan J."/>
            <person name="Park H.-J."/>
            <person name="Ramirez L."/>
            <person name="Alfaro M."/>
            <person name="Sun H."/>
            <person name="Tritt A."/>
            <person name="Yoshinaga Y."/>
            <person name="Zwiers L.-H."/>
            <person name="Turgeon B."/>
            <person name="Goodwin S."/>
            <person name="Spatafora J."/>
            <person name="Crous P."/>
            <person name="Grigoriev I."/>
        </authorList>
    </citation>
    <scope>NUCLEOTIDE SEQUENCE</scope>
    <source>
        <strain evidence="2">CBS 122367</strain>
    </source>
</reference>
<sequence length="275" mass="31638">MKAWRNTLILWLCPLWTEVAPMSSPWTGFSWRSTASGLHSRRRLSTWPQPMRTLITGGKCAMNYNILDGVGTARLSGCSNSQGVKRVSFEDGNRSPRIVDNDILLFSKLVRKEALAACWVGTFKLFGSKYILEHVLVCPNLPNYNWLARVRLDFSIHHYLDFITVRERDGRAFLETKSRGYLLKSVSTIKELVLNSKKPYRSSNIHNSWIYGKPEPLCFKIAVNCILLYYFPFVKHIPTIRLTGYIKTSVKAKWNYILSKEYAERALACPTRGYD</sequence>
<keyword evidence="3" id="KW-1185">Reference proteome</keyword>
<accession>A0A6G1JI55</accession>
<evidence type="ECO:0000313" key="3">
    <source>
        <dbReference type="Proteomes" id="UP000799291"/>
    </source>
</evidence>
<name>A0A6G1JI55_9PLEO</name>
<dbReference type="Proteomes" id="UP000799291">
    <property type="component" value="Unassembled WGS sequence"/>
</dbReference>
<dbReference type="EMBL" id="MU005571">
    <property type="protein sequence ID" value="KAF2689855.1"/>
    <property type="molecule type" value="Genomic_DNA"/>
</dbReference>
<dbReference type="OrthoDB" id="5335493at2759"/>
<keyword evidence="1" id="KW-0732">Signal</keyword>
<proteinExistence type="predicted"/>